<evidence type="ECO:0000256" key="3">
    <source>
        <dbReference type="ARBA" id="ARBA00022679"/>
    </source>
</evidence>
<evidence type="ECO:0000256" key="4">
    <source>
        <dbReference type="ARBA" id="ARBA00022741"/>
    </source>
</evidence>
<dbReference type="InterPro" id="IPR005702">
    <property type="entry name" value="Wzc-like_C"/>
</dbReference>
<keyword evidence="6" id="KW-0067">ATP-binding</keyword>
<keyword evidence="11" id="KW-0812">Transmembrane</keyword>
<evidence type="ECO:0000256" key="11">
    <source>
        <dbReference type="SAM" id="Phobius"/>
    </source>
</evidence>
<keyword evidence="9" id="KW-0175">Coiled coil</keyword>
<dbReference type="EMBL" id="JACOMF010000014">
    <property type="protein sequence ID" value="MBC4016285.1"/>
    <property type="molecule type" value="Genomic_DNA"/>
</dbReference>
<keyword evidence="11" id="KW-1133">Transmembrane helix</keyword>
<dbReference type="CDD" id="cd05387">
    <property type="entry name" value="BY-kinase"/>
    <property type="match status" value="1"/>
</dbReference>
<dbReference type="Proteomes" id="UP000600101">
    <property type="component" value="Unassembled WGS sequence"/>
</dbReference>
<name>A0A9X0UHK4_9PROT</name>
<evidence type="ECO:0000256" key="1">
    <source>
        <dbReference type="ARBA" id="ARBA00007316"/>
    </source>
</evidence>
<evidence type="ECO:0000313" key="14">
    <source>
        <dbReference type="Proteomes" id="UP000600101"/>
    </source>
</evidence>
<feature type="coiled-coil region" evidence="9">
    <location>
        <begin position="390"/>
        <end position="424"/>
    </location>
</feature>
<evidence type="ECO:0000256" key="10">
    <source>
        <dbReference type="SAM" id="MobiDB-lite"/>
    </source>
</evidence>
<feature type="compositionally biased region" description="Pro residues" evidence="10">
    <location>
        <begin position="17"/>
        <end position="28"/>
    </location>
</feature>
<dbReference type="Gene3D" id="3.40.50.300">
    <property type="entry name" value="P-loop containing nucleotide triphosphate hydrolases"/>
    <property type="match status" value="1"/>
</dbReference>
<evidence type="ECO:0000256" key="5">
    <source>
        <dbReference type="ARBA" id="ARBA00022777"/>
    </source>
</evidence>
<feature type="transmembrane region" description="Helical" evidence="11">
    <location>
        <begin position="49"/>
        <end position="69"/>
    </location>
</feature>
<dbReference type="RefSeq" id="WP_186771058.1">
    <property type="nucleotide sequence ID" value="NZ_JACOMF010000014.1"/>
</dbReference>
<dbReference type="Pfam" id="PF13614">
    <property type="entry name" value="AAA_31"/>
    <property type="match status" value="1"/>
</dbReference>
<evidence type="ECO:0000256" key="2">
    <source>
        <dbReference type="ARBA" id="ARBA00011903"/>
    </source>
</evidence>
<dbReference type="NCBIfam" id="TIGR01007">
    <property type="entry name" value="eps_fam"/>
    <property type="match status" value="1"/>
</dbReference>
<feature type="region of interest" description="Disordered" evidence="10">
    <location>
        <begin position="1"/>
        <end position="29"/>
    </location>
</feature>
<keyword evidence="3" id="KW-0808">Transferase</keyword>
<dbReference type="InterPro" id="IPR050445">
    <property type="entry name" value="Bact_polysacc_biosynth/exp"/>
</dbReference>
<sequence length="767" mass="82727">MIHDPALRQPVASAPPDATPAPAAPAPGSPYVDGGLRTAFSALRRSRGLLALWVLVTFGLAMAAILQLTPRYRATALVMLDMRELNLGDVRGPLSGSLASLDSTIVRSQVEMLASEELARQVVADLDLTQAPAFRPRQSRRAAVLAWAAGLVRQAEDALRIPPDWRPVGAAPPDQPLTRAERTAFAVETYRRSLSVFNDGRSFAISVSVQSTDPVLAARIANRHVALYVEEQRRAKREALVAAGTWLTGEVEDQAARLREAEHALQDYRERNNLFAPRGISMVGQELSEVNNQLAIARADLAQKEARLRSIQLARLQSGASEAELAVTGSDTIARLRDQEATARRRSIEAGSRLGDRHPEVVAARAEVREVQAKIAEEVQTILRGQASEAAIGRIRVQELQRSVAELEQRLAETERAETGARDLERVASATRTLYENLLVRQKQFAAQEGIQRADARMVSPAGVPLRPTFPDVPLFLAVAFLGSCGSGIGIALLRDRLRSRITSLEEASEVANTPGLGAMPRMPLRSPMHRRVVEKPKSAAAEAIRTLRSALALQQRGLEGRGHGARTLGLTSALPGEGKTTISVALARSMATSGLNVLLIDADLRKPKVARLIWGRPPVEPGLAAAIEDDLPLDAVLLTDHATPLRVVHANDRPPAAPPQDLLASPVMQRLLAEARRSFDYVIIDTPPAGLVTDAAVVGGQVEGMLLIARWDRTPVAALRAAARALATAQVRVFGVALNDADPDRLPEYGGGATYAIGSRKRYFEA</sequence>
<comment type="similarity">
    <text evidence="1">Belongs to the CpsD/CapB family.</text>
</comment>
<proteinExistence type="inferred from homology"/>
<gene>
    <name evidence="13" type="ORF">H7965_13250</name>
</gene>
<protein>
    <recommendedName>
        <fullName evidence="2">non-specific protein-tyrosine kinase</fullName>
        <ecNumber evidence="2">2.7.10.2</ecNumber>
    </recommendedName>
</protein>
<evidence type="ECO:0000256" key="8">
    <source>
        <dbReference type="ARBA" id="ARBA00051245"/>
    </source>
</evidence>
<dbReference type="EC" id="2.7.10.2" evidence="2"/>
<dbReference type="PANTHER" id="PTHR32309:SF13">
    <property type="entry name" value="FERRIC ENTEROBACTIN TRANSPORT PROTEIN FEPE"/>
    <property type="match status" value="1"/>
</dbReference>
<dbReference type="GO" id="GO:0005524">
    <property type="term" value="F:ATP binding"/>
    <property type="evidence" value="ECO:0007669"/>
    <property type="project" value="UniProtKB-KW"/>
</dbReference>
<comment type="catalytic activity">
    <reaction evidence="8">
        <text>L-tyrosyl-[protein] + ATP = O-phospho-L-tyrosyl-[protein] + ADP + H(+)</text>
        <dbReference type="Rhea" id="RHEA:10596"/>
        <dbReference type="Rhea" id="RHEA-COMP:10136"/>
        <dbReference type="Rhea" id="RHEA-COMP:20101"/>
        <dbReference type="ChEBI" id="CHEBI:15378"/>
        <dbReference type="ChEBI" id="CHEBI:30616"/>
        <dbReference type="ChEBI" id="CHEBI:46858"/>
        <dbReference type="ChEBI" id="CHEBI:61978"/>
        <dbReference type="ChEBI" id="CHEBI:456216"/>
        <dbReference type="EC" id="2.7.10.2"/>
    </reaction>
</comment>
<keyword evidence="5" id="KW-0418">Kinase</keyword>
<dbReference type="PANTHER" id="PTHR32309">
    <property type="entry name" value="TYROSINE-PROTEIN KINASE"/>
    <property type="match status" value="1"/>
</dbReference>
<dbReference type="AlphaFoldDB" id="A0A9X0UHK4"/>
<evidence type="ECO:0000313" key="13">
    <source>
        <dbReference type="EMBL" id="MBC4016285.1"/>
    </source>
</evidence>
<keyword evidence="14" id="KW-1185">Reference proteome</keyword>
<evidence type="ECO:0000259" key="12">
    <source>
        <dbReference type="Pfam" id="PF13614"/>
    </source>
</evidence>
<feature type="coiled-coil region" evidence="9">
    <location>
        <begin position="251"/>
        <end position="314"/>
    </location>
</feature>
<feature type="domain" description="AAA" evidence="12">
    <location>
        <begin position="577"/>
        <end position="697"/>
    </location>
</feature>
<dbReference type="InterPro" id="IPR025669">
    <property type="entry name" value="AAA_dom"/>
</dbReference>
<reference evidence="13" key="1">
    <citation type="submission" date="2020-08" db="EMBL/GenBank/DDBJ databases">
        <authorList>
            <person name="Hu Y."/>
            <person name="Nguyen S.V."/>
            <person name="Li F."/>
            <person name="Fanning S."/>
        </authorList>
    </citation>
    <scope>NUCLEOTIDE SEQUENCE</scope>
    <source>
        <strain evidence="13">SYSU D8009</strain>
    </source>
</reference>
<organism evidence="13 14">
    <name type="scientific">Siccirubricoccus deserti</name>
    <dbReference type="NCBI Taxonomy" id="2013562"/>
    <lineage>
        <taxon>Bacteria</taxon>
        <taxon>Pseudomonadati</taxon>
        <taxon>Pseudomonadota</taxon>
        <taxon>Alphaproteobacteria</taxon>
        <taxon>Acetobacterales</taxon>
        <taxon>Roseomonadaceae</taxon>
        <taxon>Siccirubricoccus</taxon>
    </lineage>
</organism>
<dbReference type="GO" id="GO:0005886">
    <property type="term" value="C:plasma membrane"/>
    <property type="evidence" value="ECO:0007669"/>
    <property type="project" value="TreeGrafter"/>
</dbReference>
<evidence type="ECO:0000256" key="6">
    <source>
        <dbReference type="ARBA" id="ARBA00022840"/>
    </source>
</evidence>
<dbReference type="GO" id="GO:0004715">
    <property type="term" value="F:non-membrane spanning protein tyrosine kinase activity"/>
    <property type="evidence" value="ECO:0007669"/>
    <property type="project" value="UniProtKB-EC"/>
</dbReference>
<dbReference type="InterPro" id="IPR027417">
    <property type="entry name" value="P-loop_NTPase"/>
</dbReference>
<evidence type="ECO:0000256" key="7">
    <source>
        <dbReference type="ARBA" id="ARBA00023137"/>
    </source>
</evidence>
<evidence type="ECO:0000256" key="9">
    <source>
        <dbReference type="SAM" id="Coils"/>
    </source>
</evidence>
<dbReference type="SUPFAM" id="SSF52540">
    <property type="entry name" value="P-loop containing nucleoside triphosphate hydrolases"/>
    <property type="match status" value="1"/>
</dbReference>
<keyword evidence="11" id="KW-0472">Membrane</keyword>
<keyword evidence="4" id="KW-0547">Nucleotide-binding</keyword>
<comment type="caution">
    <text evidence="13">The sequence shown here is derived from an EMBL/GenBank/DDBJ whole genome shotgun (WGS) entry which is preliminary data.</text>
</comment>
<keyword evidence="7" id="KW-0829">Tyrosine-protein kinase</keyword>
<accession>A0A9X0UHK4</accession>